<dbReference type="EMBL" id="FQWC01000002">
    <property type="protein sequence ID" value="SHG34642.1"/>
    <property type="molecule type" value="Genomic_DNA"/>
</dbReference>
<accession>A0A1M5J287</accession>
<dbReference type="RefSeq" id="WP_073414676.1">
    <property type="nucleotide sequence ID" value="NZ_FQWC01000002.1"/>
</dbReference>
<proteinExistence type="predicted"/>
<dbReference type="AlphaFoldDB" id="A0A1M5J287"/>
<evidence type="ECO:0000313" key="2">
    <source>
        <dbReference type="Proteomes" id="UP000184071"/>
    </source>
</evidence>
<organism evidence="1 2">
    <name type="scientific">Flavobacterium defluvii</name>
    <dbReference type="NCBI Taxonomy" id="370979"/>
    <lineage>
        <taxon>Bacteria</taxon>
        <taxon>Pseudomonadati</taxon>
        <taxon>Bacteroidota</taxon>
        <taxon>Flavobacteriia</taxon>
        <taxon>Flavobacteriales</taxon>
        <taxon>Flavobacteriaceae</taxon>
        <taxon>Flavobacterium</taxon>
    </lineage>
</organism>
<protein>
    <submittedName>
        <fullName evidence="1">Uncharacterized protein</fullName>
    </submittedName>
</protein>
<dbReference type="STRING" id="370979.SAMN05443663_102586"/>
<name>A0A1M5J287_9FLAO</name>
<keyword evidence="2" id="KW-1185">Reference proteome</keyword>
<dbReference type="OrthoDB" id="1349235at2"/>
<sequence>MIDRIKLMAKDIDANFLLNNFQWEDVIIDDAPFKEGKQANLNNKSSRYGLRMLLSKNLNTKTYTLTIDGSVRKWYLNENDRRDLNIVQFEDCIELLGKKTGLKKGEVWKTFKVTALEVGVTLLLKSCFRNIMNCFVKYRNANRCDKFKTTVYFHFKNYDILLYDKFDQMKGNKILTKKETNVFNKFHFLRFEISATRVSNTTFAKKFDTLELIKNNWFELSIILNEYLNKMEFIDLISDENLIEPNTILDFNRQIKFLGMKSMGILSTLEAFKKIELKNNRSKHLNELLNIYRSFISNSRDYKGELMFALKKKTDRLL</sequence>
<reference evidence="2" key="1">
    <citation type="submission" date="2016-11" db="EMBL/GenBank/DDBJ databases">
        <authorList>
            <person name="Varghese N."/>
            <person name="Submissions S."/>
        </authorList>
    </citation>
    <scope>NUCLEOTIDE SEQUENCE [LARGE SCALE GENOMIC DNA]</scope>
    <source>
        <strain evidence="2">DSM 17963</strain>
    </source>
</reference>
<evidence type="ECO:0000313" key="1">
    <source>
        <dbReference type="EMBL" id="SHG34642.1"/>
    </source>
</evidence>
<dbReference type="Proteomes" id="UP000184071">
    <property type="component" value="Unassembled WGS sequence"/>
</dbReference>
<gene>
    <name evidence="1" type="ORF">SAMN05443663_102586</name>
</gene>